<organism evidence="1 2">
    <name type="scientific">Irpex rosettiformis</name>
    <dbReference type="NCBI Taxonomy" id="378272"/>
    <lineage>
        <taxon>Eukaryota</taxon>
        <taxon>Fungi</taxon>
        <taxon>Dikarya</taxon>
        <taxon>Basidiomycota</taxon>
        <taxon>Agaricomycotina</taxon>
        <taxon>Agaricomycetes</taxon>
        <taxon>Polyporales</taxon>
        <taxon>Irpicaceae</taxon>
        <taxon>Irpex</taxon>
    </lineage>
</organism>
<dbReference type="EMBL" id="MU274913">
    <property type="protein sequence ID" value="KAI0088516.1"/>
    <property type="molecule type" value="Genomic_DNA"/>
</dbReference>
<dbReference type="Proteomes" id="UP001055072">
    <property type="component" value="Unassembled WGS sequence"/>
</dbReference>
<gene>
    <name evidence="1" type="ORF">BDY19DRAFT_906540</name>
</gene>
<evidence type="ECO:0000313" key="2">
    <source>
        <dbReference type="Proteomes" id="UP001055072"/>
    </source>
</evidence>
<reference evidence="1" key="1">
    <citation type="journal article" date="2021" name="Environ. Microbiol.">
        <title>Gene family expansions and transcriptome signatures uncover fungal adaptations to wood decay.</title>
        <authorList>
            <person name="Hage H."/>
            <person name="Miyauchi S."/>
            <person name="Viragh M."/>
            <person name="Drula E."/>
            <person name="Min B."/>
            <person name="Chaduli D."/>
            <person name="Navarro D."/>
            <person name="Favel A."/>
            <person name="Norest M."/>
            <person name="Lesage-Meessen L."/>
            <person name="Balint B."/>
            <person name="Merenyi Z."/>
            <person name="de Eugenio L."/>
            <person name="Morin E."/>
            <person name="Martinez A.T."/>
            <person name="Baldrian P."/>
            <person name="Stursova M."/>
            <person name="Martinez M.J."/>
            <person name="Novotny C."/>
            <person name="Magnuson J.K."/>
            <person name="Spatafora J.W."/>
            <person name="Maurice S."/>
            <person name="Pangilinan J."/>
            <person name="Andreopoulos W."/>
            <person name="LaButti K."/>
            <person name="Hundley H."/>
            <person name="Na H."/>
            <person name="Kuo A."/>
            <person name="Barry K."/>
            <person name="Lipzen A."/>
            <person name="Henrissat B."/>
            <person name="Riley R."/>
            <person name="Ahrendt S."/>
            <person name="Nagy L.G."/>
            <person name="Grigoriev I.V."/>
            <person name="Martin F."/>
            <person name="Rosso M.N."/>
        </authorList>
    </citation>
    <scope>NUCLEOTIDE SEQUENCE</scope>
    <source>
        <strain evidence="1">CBS 384.51</strain>
    </source>
</reference>
<comment type="caution">
    <text evidence="1">The sequence shown here is derived from an EMBL/GenBank/DDBJ whole genome shotgun (WGS) entry which is preliminary data.</text>
</comment>
<accession>A0ACB8U2V1</accession>
<name>A0ACB8U2V1_9APHY</name>
<keyword evidence="2" id="KW-1185">Reference proteome</keyword>
<evidence type="ECO:0000313" key="1">
    <source>
        <dbReference type="EMBL" id="KAI0088516.1"/>
    </source>
</evidence>
<sequence>MAIAELMPAVTLYSPQTYSVCTVLGQETAAEAACCREEELRAEVEAAKARAFAAEAAVAAADAQSSAEGNGEPRAPILKLTGCYSLQDAMGLAGDRIRYRAIQANNDHPILATYANNWATTELIKQFMQNQRKYAYQKEILPRPARCHAHN</sequence>
<proteinExistence type="predicted"/>
<protein>
    <submittedName>
        <fullName evidence="1">Uncharacterized protein</fullName>
    </submittedName>
</protein>